<accession>A0A2M9AR52</accession>
<evidence type="ECO:0000313" key="3">
    <source>
        <dbReference type="EMBL" id="PJJ48177.1"/>
    </source>
</evidence>
<dbReference type="EMBL" id="PGEZ01000004">
    <property type="protein sequence ID" value="PJJ48177.1"/>
    <property type="molecule type" value="Genomic_DNA"/>
</dbReference>
<dbReference type="AlphaFoldDB" id="A0A2M9AR52"/>
<organism evidence="3 4">
    <name type="scientific">Mumia flava</name>
    <dbReference type="NCBI Taxonomy" id="1348852"/>
    <lineage>
        <taxon>Bacteria</taxon>
        <taxon>Bacillati</taxon>
        <taxon>Actinomycetota</taxon>
        <taxon>Actinomycetes</taxon>
        <taxon>Propionibacteriales</taxon>
        <taxon>Nocardioidaceae</taxon>
        <taxon>Mumia</taxon>
    </lineage>
</organism>
<dbReference type="Gene3D" id="3.40.1740.10">
    <property type="entry name" value="VC0467-like"/>
    <property type="match status" value="1"/>
</dbReference>
<dbReference type="OrthoDB" id="9807486at2"/>
<keyword evidence="4" id="KW-1185">Reference proteome</keyword>
<dbReference type="PANTHER" id="PTHR30327:SF1">
    <property type="entry name" value="UPF0301 PROTEIN YQGE"/>
    <property type="match status" value="1"/>
</dbReference>
<dbReference type="GO" id="GO:0005829">
    <property type="term" value="C:cytosol"/>
    <property type="evidence" value="ECO:0007669"/>
    <property type="project" value="TreeGrafter"/>
</dbReference>
<dbReference type="HAMAP" id="MF_00758">
    <property type="entry name" value="UPF0301"/>
    <property type="match status" value="1"/>
</dbReference>
<reference evidence="3 4" key="1">
    <citation type="submission" date="2017-11" db="EMBL/GenBank/DDBJ databases">
        <title>Genomic Encyclopedia of Archaeal and Bacterial Type Strains, Phase II (KMG-II): From Individual Species to Whole Genera.</title>
        <authorList>
            <person name="Goeker M."/>
        </authorList>
    </citation>
    <scope>NUCLEOTIDE SEQUENCE [LARGE SCALE GENOMIC DNA]</scope>
    <source>
        <strain evidence="3 4">DSM 27763</strain>
    </source>
</reference>
<dbReference type="SUPFAM" id="SSF143456">
    <property type="entry name" value="VC0467-like"/>
    <property type="match status" value="1"/>
</dbReference>
<dbReference type="Proteomes" id="UP000230842">
    <property type="component" value="Unassembled WGS sequence"/>
</dbReference>
<proteinExistence type="inferred from homology"/>
<dbReference type="RefSeq" id="WP_100415585.1">
    <property type="nucleotide sequence ID" value="NZ_PGEZ01000004.1"/>
</dbReference>
<evidence type="ECO:0000256" key="2">
    <source>
        <dbReference type="HAMAP-Rule" id="MF_00758"/>
    </source>
</evidence>
<name>A0A2M9AR52_9ACTN</name>
<evidence type="ECO:0000256" key="1">
    <source>
        <dbReference type="ARBA" id="ARBA00009600"/>
    </source>
</evidence>
<comment type="similarity">
    <text evidence="1 2">Belongs to the UPF0301 (AlgH) family.</text>
</comment>
<dbReference type="Pfam" id="PF02622">
    <property type="entry name" value="DUF179"/>
    <property type="match status" value="1"/>
</dbReference>
<protein>
    <recommendedName>
        <fullName evidence="2">UPF0301 protein CLV56_4053</fullName>
    </recommendedName>
</protein>
<dbReference type="PANTHER" id="PTHR30327">
    <property type="entry name" value="UNCHARACTERIZED PROTEIN YQGE"/>
    <property type="match status" value="1"/>
</dbReference>
<dbReference type="NCBIfam" id="NF001270">
    <property type="entry name" value="PRK00228.2-2"/>
    <property type="match status" value="1"/>
</dbReference>
<dbReference type="InterPro" id="IPR003774">
    <property type="entry name" value="AlgH-like"/>
</dbReference>
<comment type="caution">
    <text evidence="3">The sequence shown here is derived from an EMBL/GenBank/DDBJ whole genome shotgun (WGS) entry which is preliminary data.</text>
</comment>
<gene>
    <name evidence="3" type="ORF">CLV56_4053</name>
</gene>
<sequence length="205" mass="21682">MTEPEAAGFDDEARLGPDSGTARFHRGRLLVATPLLGVGPFYRSVVLLLDHDEEGALGVVINQPLAADVAEVLPDWGSVATAPATVFSGGPVSPESALAVGVLASSHGVPPGWREMYDRVGLVDLDLPAAEVAAAVRGMRVFAGYAGWGPGQLEGEIEEGSWVVVDADENDLLSARPQDLWRAVLRRQSGDARMLSTYPDDPQLN</sequence>
<evidence type="ECO:0000313" key="4">
    <source>
        <dbReference type="Proteomes" id="UP000230842"/>
    </source>
</evidence>